<dbReference type="PANTHER" id="PTHR30349:SF41">
    <property type="entry name" value="INTEGRASE_RECOMBINASE PROTEIN MJ0367-RELATED"/>
    <property type="match status" value="1"/>
</dbReference>
<accession>A0A1G7ZN03</accession>
<dbReference type="Gene3D" id="1.10.150.130">
    <property type="match status" value="1"/>
</dbReference>
<dbReference type="EMBL" id="FNCZ01000001">
    <property type="protein sequence ID" value="SDH09480.1"/>
    <property type="molecule type" value="Genomic_DNA"/>
</dbReference>
<keyword evidence="3" id="KW-0233">DNA recombination</keyword>
<gene>
    <name evidence="5" type="ORF">SAMN04489796_1011370</name>
</gene>
<protein>
    <submittedName>
        <fullName evidence="5">Site-specific recombinase XerD</fullName>
    </submittedName>
</protein>
<feature type="domain" description="Tyr recombinase" evidence="4">
    <location>
        <begin position="258"/>
        <end position="444"/>
    </location>
</feature>
<evidence type="ECO:0000256" key="3">
    <source>
        <dbReference type="ARBA" id="ARBA00023172"/>
    </source>
</evidence>
<dbReference type="GO" id="GO:0006310">
    <property type="term" value="P:DNA recombination"/>
    <property type="evidence" value="ECO:0007669"/>
    <property type="project" value="UniProtKB-KW"/>
</dbReference>
<keyword evidence="2" id="KW-0238">DNA-binding</keyword>
<dbReference type="InterPro" id="IPR002104">
    <property type="entry name" value="Integrase_catalytic"/>
</dbReference>
<dbReference type="CDD" id="cd00397">
    <property type="entry name" value="DNA_BRE_C"/>
    <property type="match status" value="1"/>
</dbReference>
<dbReference type="Gene3D" id="1.10.443.10">
    <property type="entry name" value="Intergrase catalytic core"/>
    <property type="match status" value="1"/>
</dbReference>
<dbReference type="RefSeq" id="WP_092466802.1">
    <property type="nucleotide sequence ID" value="NZ_FNCZ01000001.1"/>
</dbReference>
<dbReference type="InterPro" id="IPR050090">
    <property type="entry name" value="Tyrosine_recombinase_XerCD"/>
</dbReference>
<dbReference type="InterPro" id="IPR010998">
    <property type="entry name" value="Integrase_recombinase_N"/>
</dbReference>
<dbReference type="Proteomes" id="UP000199492">
    <property type="component" value="Unassembled WGS sequence"/>
</dbReference>
<reference evidence="6" key="1">
    <citation type="submission" date="2016-10" db="EMBL/GenBank/DDBJ databases">
        <authorList>
            <person name="Varghese N."/>
            <person name="Submissions S."/>
        </authorList>
    </citation>
    <scope>NUCLEOTIDE SEQUENCE [LARGE SCALE GENOMIC DNA]</scope>
    <source>
        <strain evidence="6">DSM 15363</strain>
    </source>
</reference>
<sequence>MSSFFLLLQNVHDIVHVFPMKSNYSDPKLFTGGVDINSWSKLSKKEKMEALNKDWYIYYSFRNPKTGKLVRQTNIKGGVNRYKDKRTRYHLLKVLKQSLEIVLQEGFNPYKDNETLVEHLQNKIDGMTSKTKKSTLVTTVVESTPQKQIETTISEAFKLALELKEKAMAASSFIRYKSRINIFKKWLLENEFKEKDDIDCITKKTVIKYLNSILLNSSSRNRNNSRTDIASFFQILEDNDLIKENFVKKINVLRSSPTRNKTYKPIEIEEIFDYLKSNDPLLFLYVQLVSYNVLRPIEVCRLKIGDIDLEDKKLYVRAKNQPVKIKIIPSILLKELPNLSQFDKKDFLFTSSGIGGKWEATENSKRDFFTKRFKKVKDSLGLGVEYGLYSFRHTFITIMYREMAKTMSPYEVKSKLMLITGHATMTALEKYLRDIDAVLPEDYSKLLIKND</sequence>
<evidence type="ECO:0000313" key="5">
    <source>
        <dbReference type="EMBL" id="SDH09480.1"/>
    </source>
</evidence>
<dbReference type="PROSITE" id="PS51898">
    <property type="entry name" value="TYR_RECOMBINASE"/>
    <property type="match status" value="1"/>
</dbReference>
<dbReference type="AlphaFoldDB" id="A0A1G7ZN03"/>
<evidence type="ECO:0000313" key="6">
    <source>
        <dbReference type="Proteomes" id="UP000199492"/>
    </source>
</evidence>
<proteinExistence type="inferred from homology"/>
<keyword evidence="6" id="KW-1185">Reference proteome</keyword>
<dbReference type="GO" id="GO:0003677">
    <property type="term" value="F:DNA binding"/>
    <property type="evidence" value="ECO:0007669"/>
    <property type="project" value="UniProtKB-KW"/>
</dbReference>
<organism evidence="5 6">
    <name type="scientific">Winogradskyella thalassocola</name>
    <dbReference type="NCBI Taxonomy" id="262004"/>
    <lineage>
        <taxon>Bacteria</taxon>
        <taxon>Pseudomonadati</taxon>
        <taxon>Bacteroidota</taxon>
        <taxon>Flavobacteriia</taxon>
        <taxon>Flavobacteriales</taxon>
        <taxon>Flavobacteriaceae</taxon>
        <taxon>Winogradskyella</taxon>
    </lineage>
</organism>
<dbReference type="OrthoDB" id="9806835at2"/>
<name>A0A1G7ZN03_9FLAO</name>
<dbReference type="PANTHER" id="PTHR30349">
    <property type="entry name" value="PHAGE INTEGRASE-RELATED"/>
    <property type="match status" value="1"/>
</dbReference>
<dbReference type="STRING" id="262004.SAMN04489796_1011370"/>
<evidence type="ECO:0000256" key="2">
    <source>
        <dbReference type="ARBA" id="ARBA00023125"/>
    </source>
</evidence>
<comment type="similarity">
    <text evidence="1">Belongs to the 'phage' integrase family.</text>
</comment>
<dbReference type="InterPro" id="IPR013762">
    <property type="entry name" value="Integrase-like_cat_sf"/>
</dbReference>
<dbReference type="SUPFAM" id="SSF56349">
    <property type="entry name" value="DNA breaking-rejoining enzymes"/>
    <property type="match status" value="1"/>
</dbReference>
<dbReference type="Pfam" id="PF00589">
    <property type="entry name" value="Phage_integrase"/>
    <property type="match status" value="1"/>
</dbReference>
<dbReference type="InterPro" id="IPR011010">
    <property type="entry name" value="DNA_brk_join_enz"/>
</dbReference>
<evidence type="ECO:0000259" key="4">
    <source>
        <dbReference type="PROSITE" id="PS51898"/>
    </source>
</evidence>
<dbReference type="GO" id="GO:0015074">
    <property type="term" value="P:DNA integration"/>
    <property type="evidence" value="ECO:0007669"/>
    <property type="project" value="InterPro"/>
</dbReference>
<evidence type="ECO:0000256" key="1">
    <source>
        <dbReference type="ARBA" id="ARBA00008857"/>
    </source>
</evidence>